<comment type="caution">
    <text evidence="1">The sequence shown here is derived from an EMBL/GenBank/DDBJ whole genome shotgun (WGS) entry which is preliminary data.</text>
</comment>
<evidence type="ECO:0000313" key="1">
    <source>
        <dbReference type="EMBL" id="PZX32068.1"/>
    </source>
</evidence>
<name>A0A2W7P7P8_9BURK</name>
<dbReference type="EMBL" id="QKZN01000002">
    <property type="protein sequence ID" value="PZX32068.1"/>
    <property type="molecule type" value="Genomic_DNA"/>
</dbReference>
<keyword evidence="2" id="KW-1185">Reference proteome</keyword>
<proteinExistence type="predicted"/>
<dbReference type="InterPro" id="IPR013320">
    <property type="entry name" value="ConA-like_dom_sf"/>
</dbReference>
<evidence type="ECO:0008006" key="3">
    <source>
        <dbReference type="Google" id="ProtNLM"/>
    </source>
</evidence>
<dbReference type="AlphaFoldDB" id="A0A2W7P7P8"/>
<protein>
    <recommendedName>
        <fullName evidence="3">Concanavalin A-like lectin/glucanase superfamily protein</fullName>
    </recommendedName>
</protein>
<organism evidence="1 2">
    <name type="scientific">Cupriavidus phytorum</name>
    <dbReference type="NCBI Taxonomy" id="3024399"/>
    <lineage>
        <taxon>Bacteria</taxon>
        <taxon>Pseudomonadati</taxon>
        <taxon>Pseudomonadota</taxon>
        <taxon>Betaproteobacteria</taxon>
        <taxon>Burkholderiales</taxon>
        <taxon>Burkholderiaceae</taxon>
        <taxon>Cupriavidus</taxon>
    </lineage>
</organism>
<dbReference type="Proteomes" id="UP000249638">
    <property type="component" value="Unassembled WGS sequence"/>
</dbReference>
<reference evidence="1" key="1">
    <citation type="submission" date="2018-06" db="EMBL/GenBank/DDBJ databases">
        <title>Genomic Encyclopedia of Type Strains, Phase IV (KMG-V): Genome sequencing to study the core and pangenomes of soil and plant-associated prokaryotes.</title>
        <authorList>
            <person name="Whitman W."/>
        </authorList>
    </citation>
    <scope>NUCLEOTIDE SEQUENCE [LARGE SCALE GENOMIC DNA]</scope>
    <source>
        <strain evidence="1">MLR2-44</strain>
    </source>
</reference>
<sequence length="351" mass="36333">MLGNVPFAELITFTRASSAWRFNASGILVQDGNNVPRFDYDPVALQARGMLVEEGRTNYALWCRDLTNAAWVKTGCTAAKTAVGLDGGSNAATTLTATAANATCLQSITRASAQRITGLYVRRRTGSGVINMTQNGGATWTPVTVTGAFTLVSVAAATAANPSIGLQIVTSGDAIDVDFVSHEEGAFLTSPILTTTAATARSADLGLISDLSDLGFNSSEGTFFVDAEGYEPGAKYSFGVTDGTANNMIGLSRQSGGILQSRVTIGGAVASLGLSTSYAGEQARVGLTYGQGTHTACMNGGAVLSIASGVPVVNQMRVGAVTTTGQINGWLRSIRYYPRKLSNAELQALTT</sequence>
<dbReference type="SUPFAM" id="SSF49899">
    <property type="entry name" value="Concanavalin A-like lectins/glucanases"/>
    <property type="match status" value="1"/>
</dbReference>
<accession>A0A2W7P7P8</accession>
<gene>
    <name evidence="1" type="ORF">C7416_102228</name>
</gene>
<evidence type="ECO:0000313" key="2">
    <source>
        <dbReference type="Proteomes" id="UP000249638"/>
    </source>
</evidence>